<name>A0A5M9JYB2_MONFR</name>
<sequence>MIVRPMKEVDLDIFSPSLPKLHAICKDNSPKPLHVHLKGLFHLIDIFLLDSTSLSTTPSAFLLQKNYDPASNDIPSCKSLSRNTKASISILVERRF</sequence>
<gene>
    <name evidence="1" type="ORF">EYC84_005982</name>
</gene>
<evidence type="ECO:0000313" key="1">
    <source>
        <dbReference type="EMBL" id="KAA8574528.1"/>
    </source>
</evidence>
<proteinExistence type="predicted"/>
<accession>A0A5M9JYB2</accession>
<protein>
    <submittedName>
        <fullName evidence="1">Uncharacterized protein</fullName>
    </submittedName>
</protein>
<evidence type="ECO:0000313" key="2">
    <source>
        <dbReference type="Proteomes" id="UP000322873"/>
    </source>
</evidence>
<reference evidence="1 2" key="1">
    <citation type="submission" date="2019-06" db="EMBL/GenBank/DDBJ databases">
        <title>Genome Sequence of the Brown Rot Fungal Pathogen Monilinia fructicola.</title>
        <authorList>
            <person name="De Miccolis Angelini R.M."/>
            <person name="Landi L."/>
            <person name="Abate D."/>
            <person name="Pollastro S."/>
            <person name="Romanazzi G."/>
            <person name="Faretra F."/>
        </authorList>
    </citation>
    <scope>NUCLEOTIDE SEQUENCE [LARGE SCALE GENOMIC DNA]</scope>
    <source>
        <strain evidence="1 2">Mfrc123</strain>
    </source>
</reference>
<dbReference type="Proteomes" id="UP000322873">
    <property type="component" value="Unassembled WGS sequence"/>
</dbReference>
<comment type="caution">
    <text evidence="1">The sequence shown here is derived from an EMBL/GenBank/DDBJ whole genome shotgun (WGS) entry which is preliminary data.</text>
</comment>
<dbReference type="EMBL" id="VICG01000003">
    <property type="protein sequence ID" value="KAA8574528.1"/>
    <property type="molecule type" value="Genomic_DNA"/>
</dbReference>
<dbReference type="AlphaFoldDB" id="A0A5M9JYB2"/>
<keyword evidence="2" id="KW-1185">Reference proteome</keyword>
<organism evidence="1 2">
    <name type="scientific">Monilinia fructicola</name>
    <name type="common">Brown rot fungus</name>
    <name type="synonym">Ciboria fructicola</name>
    <dbReference type="NCBI Taxonomy" id="38448"/>
    <lineage>
        <taxon>Eukaryota</taxon>
        <taxon>Fungi</taxon>
        <taxon>Dikarya</taxon>
        <taxon>Ascomycota</taxon>
        <taxon>Pezizomycotina</taxon>
        <taxon>Leotiomycetes</taxon>
        <taxon>Helotiales</taxon>
        <taxon>Sclerotiniaceae</taxon>
        <taxon>Monilinia</taxon>
    </lineage>
</organism>